<accession>A0A4Z2ESA7</accession>
<proteinExistence type="predicted"/>
<organism evidence="2 3">
    <name type="scientific">Liparis tanakae</name>
    <name type="common">Tanaka's snailfish</name>
    <dbReference type="NCBI Taxonomy" id="230148"/>
    <lineage>
        <taxon>Eukaryota</taxon>
        <taxon>Metazoa</taxon>
        <taxon>Chordata</taxon>
        <taxon>Craniata</taxon>
        <taxon>Vertebrata</taxon>
        <taxon>Euteleostomi</taxon>
        <taxon>Actinopterygii</taxon>
        <taxon>Neopterygii</taxon>
        <taxon>Teleostei</taxon>
        <taxon>Neoteleostei</taxon>
        <taxon>Acanthomorphata</taxon>
        <taxon>Eupercaria</taxon>
        <taxon>Perciformes</taxon>
        <taxon>Cottioidei</taxon>
        <taxon>Cottales</taxon>
        <taxon>Liparidae</taxon>
        <taxon>Liparis</taxon>
    </lineage>
</organism>
<evidence type="ECO:0000256" key="1">
    <source>
        <dbReference type="SAM" id="MobiDB-lite"/>
    </source>
</evidence>
<reference evidence="2 3" key="1">
    <citation type="submission" date="2019-03" db="EMBL/GenBank/DDBJ databases">
        <title>First draft genome of Liparis tanakae, snailfish: a comprehensive survey of snailfish specific genes.</title>
        <authorList>
            <person name="Kim W."/>
            <person name="Song I."/>
            <person name="Jeong J.-H."/>
            <person name="Kim D."/>
            <person name="Kim S."/>
            <person name="Ryu S."/>
            <person name="Song J.Y."/>
            <person name="Lee S.K."/>
        </authorList>
    </citation>
    <scope>NUCLEOTIDE SEQUENCE [LARGE SCALE GENOMIC DNA]</scope>
    <source>
        <tissue evidence="2">Muscle</tissue>
    </source>
</reference>
<evidence type="ECO:0000313" key="2">
    <source>
        <dbReference type="EMBL" id="TNN31162.1"/>
    </source>
</evidence>
<feature type="compositionally biased region" description="Gly residues" evidence="1">
    <location>
        <begin position="101"/>
        <end position="110"/>
    </location>
</feature>
<dbReference type="AlphaFoldDB" id="A0A4Z2ESA7"/>
<feature type="region of interest" description="Disordered" evidence="1">
    <location>
        <begin position="56"/>
        <end position="171"/>
    </location>
</feature>
<feature type="compositionally biased region" description="Basic and acidic residues" evidence="1">
    <location>
        <begin position="111"/>
        <end position="122"/>
    </location>
</feature>
<comment type="caution">
    <text evidence="2">The sequence shown here is derived from an EMBL/GenBank/DDBJ whole genome shotgun (WGS) entry which is preliminary data.</text>
</comment>
<evidence type="ECO:0000313" key="3">
    <source>
        <dbReference type="Proteomes" id="UP000314294"/>
    </source>
</evidence>
<sequence length="171" mass="18219">MLVPAGPTVLTMCTLGVEKAEHRAAVLAQASHFERLVQRLVHGLPLTNVHLRAGHTLQPTAKGPSPARQNGPDEQDDDDVTLCVDSDGAPTSGYILRAGLPRGGVGGGGGGHDERAEEDAQHVDTPTTSGALRAQRNQEELGPSVLQPHRHISETKTRARARARARDEDEK</sequence>
<gene>
    <name evidence="2" type="ORF">EYF80_058687</name>
</gene>
<name>A0A4Z2ESA7_9TELE</name>
<dbReference type="Proteomes" id="UP000314294">
    <property type="component" value="Unassembled WGS sequence"/>
</dbReference>
<dbReference type="EMBL" id="SRLO01003750">
    <property type="protein sequence ID" value="TNN31162.1"/>
    <property type="molecule type" value="Genomic_DNA"/>
</dbReference>
<keyword evidence="3" id="KW-1185">Reference proteome</keyword>
<protein>
    <submittedName>
        <fullName evidence="2">Uncharacterized protein</fullName>
    </submittedName>
</protein>